<dbReference type="InterPro" id="IPR000182">
    <property type="entry name" value="GNAT_dom"/>
</dbReference>
<dbReference type="EMBL" id="MFGJ01000002">
    <property type="protein sequence ID" value="OGF32639.1"/>
    <property type="molecule type" value="Genomic_DNA"/>
</dbReference>
<reference evidence="2 3" key="1">
    <citation type="journal article" date="2016" name="Nat. Commun.">
        <title>Thousands of microbial genomes shed light on interconnected biogeochemical processes in an aquifer system.</title>
        <authorList>
            <person name="Anantharaman K."/>
            <person name="Brown C.T."/>
            <person name="Hug L.A."/>
            <person name="Sharon I."/>
            <person name="Castelle C.J."/>
            <person name="Probst A.J."/>
            <person name="Thomas B.C."/>
            <person name="Singh A."/>
            <person name="Wilkins M.J."/>
            <person name="Karaoz U."/>
            <person name="Brodie E.L."/>
            <person name="Williams K.H."/>
            <person name="Hubbard S.S."/>
            <person name="Banfield J.F."/>
        </authorList>
    </citation>
    <scope>NUCLEOTIDE SEQUENCE [LARGE SCALE GENOMIC DNA]</scope>
</reference>
<evidence type="ECO:0000259" key="1">
    <source>
        <dbReference type="PROSITE" id="PS51186"/>
    </source>
</evidence>
<dbReference type="PROSITE" id="PS51186">
    <property type="entry name" value="GNAT"/>
    <property type="match status" value="1"/>
</dbReference>
<dbReference type="InterPro" id="IPR016181">
    <property type="entry name" value="Acyl_CoA_acyltransferase"/>
</dbReference>
<comment type="caution">
    <text evidence="2">The sequence shown here is derived from an EMBL/GenBank/DDBJ whole genome shotgun (WGS) entry which is preliminary data.</text>
</comment>
<evidence type="ECO:0000313" key="3">
    <source>
        <dbReference type="Proteomes" id="UP000179001"/>
    </source>
</evidence>
<dbReference type="STRING" id="1798002.A2478_01135"/>
<dbReference type="Pfam" id="PF00583">
    <property type="entry name" value="Acetyltransf_1"/>
    <property type="match status" value="1"/>
</dbReference>
<dbReference type="Gene3D" id="3.40.630.30">
    <property type="match status" value="1"/>
</dbReference>
<dbReference type="CDD" id="cd04301">
    <property type="entry name" value="NAT_SF"/>
    <property type="match status" value="1"/>
</dbReference>
<feature type="domain" description="N-acetyltransferase" evidence="1">
    <location>
        <begin position="1"/>
        <end position="153"/>
    </location>
</feature>
<organism evidence="2 3">
    <name type="scientific">Candidatus Falkowbacteria bacterium RIFOXYC2_FULL_36_12</name>
    <dbReference type="NCBI Taxonomy" id="1798002"/>
    <lineage>
        <taxon>Bacteria</taxon>
        <taxon>Candidatus Falkowiibacteriota</taxon>
    </lineage>
</organism>
<dbReference type="SUPFAM" id="SSF55729">
    <property type="entry name" value="Acyl-CoA N-acyltransferases (Nat)"/>
    <property type="match status" value="1"/>
</dbReference>
<accession>A0A1F5T162</accession>
<sequence>MIVRKAKLKDVNKITKYGVNLLKQHYAFDPYFAPVKNVNKIYQKFFRSCIYAKTRLLLVAEEDKKIIGYALGEISSRPPVFKIRKTGFISDIFVEKNSRKNGIAKQFLAELKKWFKNKKLKHIELTVHVKNEVGKKAWNNYGLRDSIIKKRVDIEKFNIR</sequence>
<gene>
    <name evidence="2" type="ORF">A2478_01135</name>
</gene>
<protein>
    <recommendedName>
        <fullName evidence="1">N-acetyltransferase domain-containing protein</fullName>
    </recommendedName>
</protein>
<evidence type="ECO:0000313" key="2">
    <source>
        <dbReference type="EMBL" id="OGF32639.1"/>
    </source>
</evidence>
<dbReference type="AlphaFoldDB" id="A0A1F5T162"/>
<proteinExistence type="predicted"/>
<dbReference type="Proteomes" id="UP000179001">
    <property type="component" value="Unassembled WGS sequence"/>
</dbReference>
<dbReference type="GO" id="GO:0016747">
    <property type="term" value="F:acyltransferase activity, transferring groups other than amino-acyl groups"/>
    <property type="evidence" value="ECO:0007669"/>
    <property type="project" value="InterPro"/>
</dbReference>
<name>A0A1F5T162_9BACT</name>